<dbReference type="EMBL" id="KL142369">
    <property type="protein sequence ID" value="KDR83027.1"/>
    <property type="molecule type" value="Genomic_DNA"/>
</dbReference>
<accession>A0A067TL29</accession>
<proteinExistence type="predicted"/>
<protein>
    <submittedName>
        <fullName evidence="3">Uncharacterized protein</fullName>
    </submittedName>
</protein>
<feature type="transmembrane region" description="Helical" evidence="1">
    <location>
        <begin position="397"/>
        <end position="417"/>
    </location>
</feature>
<gene>
    <name evidence="3" type="ORF">GALMADRAFT_238782</name>
</gene>
<dbReference type="OrthoDB" id="9451547at2759"/>
<keyword evidence="1" id="KW-1133">Transmembrane helix</keyword>
<feature type="transmembrane region" description="Helical" evidence="1">
    <location>
        <begin position="189"/>
        <end position="210"/>
    </location>
</feature>
<keyword evidence="4" id="KW-1185">Reference proteome</keyword>
<feature type="transmembrane region" description="Helical" evidence="1">
    <location>
        <begin position="216"/>
        <end position="233"/>
    </location>
</feature>
<feature type="signal peptide" evidence="2">
    <location>
        <begin position="1"/>
        <end position="18"/>
    </location>
</feature>
<dbReference type="HOGENOM" id="CLU_022883_6_1_1"/>
<dbReference type="PANTHER" id="PTHR35043:SF7">
    <property type="entry name" value="TRANSCRIPTION FACTOR DOMAIN-CONTAINING PROTEIN"/>
    <property type="match status" value="1"/>
</dbReference>
<keyword evidence="1" id="KW-0472">Membrane</keyword>
<keyword evidence="2" id="KW-0732">Signal</keyword>
<feature type="transmembrane region" description="Helical" evidence="1">
    <location>
        <begin position="338"/>
        <end position="356"/>
    </location>
</feature>
<feature type="transmembrane region" description="Helical" evidence="1">
    <location>
        <begin position="469"/>
        <end position="496"/>
    </location>
</feature>
<evidence type="ECO:0000313" key="3">
    <source>
        <dbReference type="EMBL" id="KDR83027.1"/>
    </source>
</evidence>
<evidence type="ECO:0000313" key="4">
    <source>
        <dbReference type="Proteomes" id="UP000027222"/>
    </source>
</evidence>
<sequence length="530" mass="59960">MLFMLVNLVSVVLPYARTAPTPVQLENWNSLQGLRVRDAELDPNCTCQNTRSIISIVWSCLATIFVCTYVTIHSNLPPPGEKQWRTILRGFKSMFWGLVGPELTLTWSIRQWLAAREISREYKDRGWTMAHGFFLIMGGFVLVKGEEDLGTISIELLKELDGKGEIEFPSLTAEEIADKSKGDHLAKGLVVIQVLWFIVQSVARGVLGLALTELELVTLAFASLNAAMYYFWWHKPLDVQVRVPIHLKPSSDFMHKRELQRAGGITDIDLVSREIADVLEGTTGMQFTDIVLPDHPPSFFLRFSVSFQKGTKKFKRKIGRQIDRIRIRMRQDLRDHSTAFVLLFWWPIAVPCSAIFDFLQQIDELMGSTDSKGVYVKPGSNKVPTFYSPSLSRARTALMTFVFGAFGTLFGGLHCIAWNFQFPTYAEQVLWRVNALFITITPFVTAAVVGSSDAQGRTEEIEKFLDTDVFFESISILDGILVLLLLLLALSMMLYIPARLILLFQAFYSLRDLPSSALLDIDWGDFLPHL</sequence>
<feature type="transmembrane region" description="Helical" evidence="1">
    <location>
        <begin position="125"/>
        <end position="143"/>
    </location>
</feature>
<keyword evidence="1" id="KW-0812">Transmembrane</keyword>
<dbReference type="Proteomes" id="UP000027222">
    <property type="component" value="Unassembled WGS sequence"/>
</dbReference>
<reference evidence="4" key="1">
    <citation type="journal article" date="2014" name="Proc. Natl. Acad. Sci. U.S.A.">
        <title>Extensive sampling of basidiomycete genomes demonstrates inadequacy of the white-rot/brown-rot paradigm for wood decay fungi.</title>
        <authorList>
            <person name="Riley R."/>
            <person name="Salamov A.A."/>
            <person name="Brown D.W."/>
            <person name="Nagy L.G."/>
            <person name="Floudas D."/>
            <person name="Held B.W."/>
            <person name="Levasseur A."/>
            <person name="Lombard V."/>
            <person name="Morin E."/>
            <person name="Otillar R."/>
            <person name="Lindquist E.A."/>
            <person name="Sun H."/>
            <person name="LaButti K.M."/>
            <person name="Schmutz J."/>
            <person name="Jabbour D."/>
            <person name="Luo H."/>
            <person name="Baker S.E."/>
            <person name="Pisabarro A.G."/>
            <person name="Walton J.D."/>
            <person name="Blanchette R.A."/>
            <person name="Henrissat B."/>
            <person name="Martin F."/>
            <person name="Cullen D."/>
            <person name="Hibbett D.S."/>
            <person name="Grigoriev I.V."/>
        </authorList>
    </citation>
    <scope>NUCLEOTIDE SEQUENCE [LARGE SCALE GENOMIC DNA]</scope>
    <source>
        <strain evidence="4">CBS 339.88</strain>
    </source>
</reference>
<feature type="chain" id="PRO_5001647008" evidence="2">
    <location>
        <begin position="19"/>
        <end position="530"/>
    </location>
</feature>
<dbReference type="STRING" id="685588.A0A067TL29"/>
<feature type="transmembrane region" description="Helical" evidence="1">
    <location>
        <begin position="429"/>
        <end position="449"/>
    </location>
</feature>
<evidence type="ECO:0000256" key="2">
    <source>
        <dbReference type="SAM" id="SignalP"/>
    </source>
</evidence>
<organism evidence="3 4">
    <name type="scientific">Galerina marginata (strain CBS 339.88)</name>
    <dbReference type="NCBI Taxonomy" id="685588"/>
    <lineage>
        <taxon>Eukaryota</taxon>
        <taxon>Fungi</taxon>
        <taxon>Dikarya</taxon>
        <taxon>Basidiomycota</taxon>
        <taxon>Agaricomycotina</taxon>
        <taxon>Agaricomycetes</taxon>
        <taxon>Agaricomycetidae</taxon>
        <taxon>Agaricales</taxon>
        <taxon>Agaricineae</taxon>
        <taxon>Strophariaceae</taxon>
        <taxon>Galerina</taxon>
    </lineage>
</organism>
<feature type="transmembrane region" description="Helical" evidence="1">
    <location>
        <begin position="53"/>
        <end position="72"/>
    </location>
</feature>
<name>A0A067TL29_GALM3</name>
<dbReference type="AlphaFoldDB" id="A0A067TL29"/>
<dbReference type="PANTHER" id="PTHR35043">
    <property type="entry name" value="TRANSCRIPTION FACTOR DOMAIN-CONTAINING PROTEIN"/>
    <property type="match status" value="1"/>
</dbReference>
<evidence type="ECO:0000256" key="1">
    <source>
        <dbReference type="SAM" id="Phobius"/>
    </source>
</evidence>